<evidence type="ECO:0000256" key="3">
    <source>
        <dbReference type="ARBA" id="ARBA00008061"/>
    </source>
</evidence>
<name>A0A4Q2M673_9MICO</name>
<dbReference type="Proteomes" id="UP000292686">
    <property type="component" value="Unassembled WGS sequence"/>
</dbReference>
<dbReference type="PROSITE" id="PS51318">
    <property type="entry name" value="TAT"/>
    <property type="match status" value="1"/>
</dbReference>
<dbReference type="InterPro" id="IPR031319">
    <property type="entry name" value="A-amylase_C"/>
</dbReference>
<proteinExistence type="inferred from homology"/>
<dbReference type="SMART" id="SM00632">
    <property type="entry name" value="Aamy_C"/>
    <property type="match status" value="1"/>
</dbReference>
<dbReference type="Gene3D" id="2.60.40.1180">
    <property type="entry name" value="Golgi alpha-mannosidase II"/>
    <property type="match status" value="1"/>
</dbReference>
<dbReference type="EC" id="3.2.1.1" evidence="4"/>
<dbReference type="PANTHER" id="PTHR43447">
    <property type="entry name" value="ALPHA-AMYLASE"/>
    <property type="match status" value="1"/>
</dbReference>
<keyword evidence="8" id="KW-0106">Calcium</keyword>
<evidence type="ECO:0000313" key="16">
    <source>
        <dbReference type="EMBL" id="NYD68206.1"/>
    </source>
</evidence>
<dbReference type="EMBL" id="SDPM01000001">
    <property type="protein sequence ID" value="RXZ87655.1"/>
    <property type="molecule type" value="Genomic_DNA"/>
</dbReference>
<evidence type="ECO:0000256" key="7">
    <source>
        <dbReference type="ARBA" id="ARBA00022801"/>
    </source>
</evidence>
<dbReference type="SUPFAM" id="SSF51011">
    <property type="entry name" value="Glycosyl hydrolase domain"/>
    <property type="match status" value="1"/>
</dbReference>
<evidence type="ECO:0000256" key="2">
    <source>
        <dbReference type="ARBA" id="ARBA00001913"/>
    </source>
</evidence>
<keyword evidence="9" id="KW-0119">Carbohydrate metabolism</keyword>
<reference evidence="16 19" key="2">
    <citation type="submission" date="2020-07" db="EMBL/GenBank/DDBJ databases">
        <title>Sequencing the genomes of 1000 actinobacteria strains.</title>
        <authorList>
            <person name="Klenk H.-P."/>
        </authorList>
    </citation>
    <scope>NUCLEOTIDE SEQUENCE [LARGE SCALE GENOMIC DNA]</scope>
    <source>
        <strain evidence="16 19">DSM 23870</strain>
    </source>
</reference>
<accession>A0A4Q2M673</accession>
<evidence type="ECO:0000256" key="12">
    <source>
        <dbReference type="RuleBase" id="RU003615"/>
    </source>
</evidence>
<dbReference type="OrthoDB" id="9805159at2"/>
<keyword evidence="10 17" id="KW-0326">Glycosidase</keyword>
<evidence type="ECO:0000313" key="19">
    <source>
        <dbReference type="Proteomes" id="UP000581087"/>
    </source>
</evidence>
<dbReference type="GO" id="GO:0004556">
    <property type="term" value="F:alpha-amylase activity"/>
    <property type="evidence" value="ECO:0007669"/>
    <property type="project" value="UniProtKB-UniRule"/>
</dbReference>
<evidence type="ECO:0000256" key="8">
    <source>
        <dbReference type="ARBA" id="ARBA00022837"/>
    </source>
</evidence>
<dbReference type="InterPro" id="IPR006048">
    <property type="entry name" value="A-amylase/branching_C"/>
</dbReference>
<dbReference type="SMART" id="SM00642">
    <property type="entry name" value="Aamy"/>
    <property type="match status" value="1"/>
</dbReference>
<keyword evidence="6" id="KW-0479">Metal-binding</keyword>
<dbReference type="GO" id="GO:0046872">
    <property type="term" value="F:metal ion binding"/>
    <property type="evidence" value="ECO:0007669"/>
    <property type="project" value="UniProtKB-KW"/>
</dbReference>
<dbReference type="InterPro" id="IPR006047">
    <property type="entry name" value="GH13_cat_dom"/>
</dbReference>
<feature type="domain" description="Alpha-amylase C-terminal" evidence="14">
    <location>
        <begin position="415"/>
        <end position="498"/>
    </location>
</feature>
<evidence type="ECO:0000313" key="17">
    <source>
        <dbReference type="EMBL" id="RXZ87655.1"/>
    </source>
</evidence>
<comment type="similarity">
    <text evidence="3 12">Belongs to the glycosyl hydrolase 13 family.</text>
</comment>
<evidence type="ECO:0000256" key="11">
    <source>
        <dbReference type="ARBA" id="ARBA00030238"/>
    </source>
</evidence>
<evidence type="ECO:0000256" key="9">
    <source>
        <dbReference type="ARBA" id="ARBA00023277"/>
    </source>
</evidence>
<comment type="cofactor">
    <cofactor evidence="2">
        <name>Ca(2+)</name>
        <dbReference type="ChEBI" id="CHEBI:29108"/>
    </cofactor>
</comment>
<feature type="compositionally biased region" description="Polar residues" evidence="13">
    <location>
        <begin position="1"/>
        <end position="14"/>
    </location>
</feature>
<evidence type="ECO:0000313" key="18">
    <source>
        <dbReference type="Proteomes" id="UP000292686"/>
    </source>
</evidence>
<organism evidence="17 18">
    <name type="scientific">Agromyces atrinae</name>
    <dbReference type="NCBI Taxonomy" id="592376"/>
    <lineage>
        <taxon>Bacteria</taxon>
        <taxon>Bacillati</taxon>
        <taxon>Actinomycetota</taxon>
        <taxon>Actinomycetes</taxon>
        <taxon>Micrococcales</taxon>
        <taxon>Microbacteriaceae</taxon>
        <taxon>Agromyces</taxon>
    </lineage>
</organism>
<sequence>MTTAHSADTATIDTTPAERPPRRRFLAGCAALAAGILVAAAATTAPATPAHAAAPGPKDTIAVLFSYTWNAIADECTNTLGPAGYGFVQTSPPQEHVQGPQWWTYYQPVSYDLESRMGTEAEFASMVETCRQAGVGVIVDAVINHMSGQSAGGVGWAGTSFGHYDYPGLYGSNDFHDCRKDITNYQDRGDVQNCNLVNLADLDTGSDYVQGQIAGYLNTLIGLGVAGFRFDAVKHISSEDMSGILSKVENRDSLYIVQEVIRANEPIQPEEYLAYGDIHEFSFARTLKDRFGSGDIAGLVEGGGIGAGWNGFLDNSHAAVFVDNHDTERNGETLSYKDGARYDLAQIFTLAWNYGSPSVHSGYEFGGKDEGPVTDGSGRVVDPVQGQGNWTFTHAKRDIANMVGFRVETYGTEITDAWTNGGSAIAFGRGDAGFVAINTGGEFTETFSTSLPDGEYVNVITGENAGGAWTGDTVTVSGGQVTLTVPSEGAVALHVGALAG</sequence>
<keyword evidence="7" id="KW-0378">Hydrolase</keyword>
<dbReference type="Pfam" id="PF02806">
    <property type="entry name" value="Alpha-amylase_C"/>
    <property type="match status" value="1"/>
</dbReference>
<evidence type="ECO:0000259" key="14">
    <source>
        <dbReference type="SMART" id="SM00632"/>
    </source>
</evidence>
<dbReference type="InterPro" id="IPR013780">
    <property type="entry name" value="Glyco_hydro_b"/>
</dbReference>
<dbReference type="Gene3D" id="3.20.20.80">
    <property type="entry name" value="Glycosidases"/>
    <property type="match status" value="1"/>
</dbReference>
<evidence type="ECO:0000256" key="10">
    <source>
        <dbReference type="ARBA" id="ARBA00023295"/>
    </source>
</evidence>
<dbReference type="GO" id="GO:0005975">
    <property type="term" value="P:carbohydrate metabolic process"/>
    <property type="evidence" value="ECO:0007669"/>
    <property type="project" value="InterPro"/>
</dbReference>
<dbReference type="InterPro" id="IPR006046">
    <property type="entry name" value="Alpha_amylase"/>
</dbReference>
<feature type="region of interest" description="Disordered" evidence="13">
    <location>
        <begin position="1"/>
        <end position="20"/>
    </location>
</feature>
<gene>
    <name evidence="16" type="ORF">BJ972_002725</name>
    <name evidence="17" type="ORF">ESP50_00150</name>
</gene>
<dbReference type="SUPFAM" id="SSF51445">
    <property type="entry name" value="(Trans)glycosidases"/>
    <property type="match status" value="1"/>
</dbReference>
<dbReference type="PRINTS" id="PR00110">
    <property type="entry name" value="ALPHAAMYLASE"/>
</dbReference>
<dbReference type="InterPro" id="IPR006311">
    <property type="entry name" value="TAT_signal"/>
</dbReference>
<keyword evidence="18" id="KW-1185">Reference proteome</keyword>
<dbReference type="Proteomes" id="UP000581087">
    <property type="component" value="Unassembled WGS sequence"/>
</dbReference>
<dbReference type="InterPro" id="IPR017853">
    <property type="entry name" value="GH"/>
</dbReference>
<dbReference type="EMBL" id="JACCBI010000001">
    <property type="protein sequence ID" value="NYD68206.1"/>
    <property type="molecule type" value="Genomic_DNA"/>
</dbReference>
<reference evidence="17 18" key="1">
    <citation type="submission" date="2019-01" db="EMBL/GenBank/DDBJ databases">
        <title>Agromyces.</title>
        <authorList>
            <person name="Li J."/>
        </authorList>
    </citation>
    <scope>NUCLEOTIDE SEQUENCE [LARGE SCALE GENOMIC DNA]</scope>
    <source>
        <strain evidence="17 18">DSM 23870</strain>
    </source>
</reference>
<evidence type="ECO:0000256" key="13">
    <source>
        <dbReference type="SAM" id="MobiDB-lite"/>
    </source>
</evidence>
<evidence type="ECO:0000256" key="1">
    <source>
        <dbReference type="ARBA" id="ARBA00000548"/>
    </source>
</evidence>
<dbReference type="CDD" id="cd11317">
    <property type="entry name" value="AmyAc_bac_euk_AmyA"/>
    <property type="match status" value="1"/>
</dbReference>
<evidence type="ECO:0000256" key="4">
    <source>
        <dbReference type="ARBA" id="ARBA00012595"/>
    </source>
</evidence>
<evidence type="ECO:0000256" key="5">
    <source>
        <dbReference type="ARBA" id="ARBA00017303"/>
    </source>
</evidence>
<comment type="caution">
    <text evidence="17">The sequence shown here is derived from an EMBL/GenBank/DDBJ whole genome shotgun (WGS) entry which is preliminary data.</text>
</comment>
<comment type="catalytic activity">
    <reaction evidence="1">
        <text>Endohydrolysis of (1-&gt;4)-alpha-D-glucosidic linkages in polysaccharides containing three or more (1-&gt;4)-alpha-linked D-glucose units.</text>
        <dbReference type="EC" id="3.2.1.1"/>
    </reaction>
</comment>
<evidence type="ECO:0000256" key="6">
    <source>
        <dbReference type="ARBA" id="ARBA00022723"/>
    </source>
</evidence>
<dbReference type="AlphaFoldDB" id="A0A4Q2M673"/>
<feature type="domain" description="Glycosyl hydrolase family 13 catalytic" evidence="15">
    <location>
        <begin position="59"/>
        <end position="406"/>
    </location>
</feature>
<protein>
    <recommendedName>
        <fullName evidence="5">Alpha-amylase</fullName>
        <ecNumber evidence="4">3.2.1.1</ecNumber>
    </recommendedName>
    <alternativeName>
        <fullName evidence="11">1,4-alpha-D-glucan glucanohydrolase</fullName>
    </alternativeName>
</protein>
<dbReference type="RefSeq" id="WP_129171915.1">
    <property type="nucleotide sequence ID" value="NZ_JACCBI010000001.1"/>
</dbReference>
<evidence type="ECO:0000259" key="15">
    <source>
        <dbReference type="SMART" id="SM00642"/>
    </source>
</evidence>